<dbReference type="Proteomes" id="UP001140562">
    <property type="component" value="Unassembled WGS sequence"/>
</dbReference>
<dbReference type="EMBL" id="JAPEUV010000079">
    <property type="protein sequence ID" value="KAJ4334321.1"/>
    <property type="molecule type" value="Genomic_DNA"/>
</dbReference>
<dbReference type="OrthoDB" id="3778263at2759"/>
<organism evidence="2 3">
    <name type="scientific">Didymella glomerata</name>
    <dbReference type="NCBI Taxonomy" id="749621"/>
    <lineage>
        <taxon>Eukaryota</taxon>
        <taxon>Fungi</taxon>
        <taxon>Dikarya</taxon>
        <taxon>Ascomycota</taxon>
        <taxon>Pezizomycotina</taxon>
        <taxon>Dothideomycetes</taxon>
        <taxon>Pleosporomycetidae</taxon>
        <taxon>Pleosporales</taxon>
        <taxon>Pleosporineae</taxon>
        <taxon>Didymellaceae</taxon>
        <taxon>Didymella</taxon>
    </lineage>
</organism>
<sequence>MLDNKKLCEIENDMLTRMQSGARYTASDWSKLLELLVVPKAPEANVFVKETSPLSVVRIGETFVWVRLIDSCWTVTVCKPADKTVTNSCVSHSTGERKDLGHIADMFGFETHFLRSTFHQETSSQDTRHSPFQDAILLDMPLDLIPGDSVPHQCRLDDGLAFQLEIMEALEQAQNDAAAAKPAAQVPSPSTESSK</sequence>
<evidence type="ECO:0000313" key="2">
    <source>
        <dbReference type="EMBL" id="KAJ4334321.1"/>
    </source>
</evidence>
<evidence type="ECO:0000256" key="1">
    <source>
        <dbReference type="SAM" id="MobiDB-lite"/>
    </source>
</evidence>
<protein>
    <submittedName>
        <fullName evidence="2">Uncharacterized protein</fullName>
    </submittedName>
</protein>
<name>A0A9W9BY28_9PLEO</name>
<gene>
    <name evidence="2" type="ORF">N0V87_006973</name>
</gene>
<reference evidence="2" key="1">
    <citation type="submission" date="2022-10" db="EMBL/GenBank/DDBJ databases">
        <title>Tapping the CABI collections for fungal endophytes: first genome assemblies for Collariella, Neodidymelliopsis, Ascochyta clinopodiicola, Didymella pomorum, Didymosphaeria variabile, Neocosmospora piperis and Neocucurbitaria cava.</title>
        <authorList>
            <person name="Hill R."/>
        </authorList>
    </citation>
    <scope>NUCLEOTIDE SEQUENCE</scope>
    <source>
        <strain evidence="2">IMI 360193</strain>
    </source>
</reference>
<dbReference type="AlphaFoldDB" id="A0A9W9BY28"/>
<feature type="region of interest" description="Disordered" evidence="1">
    <location>
        <begin position="175"/>
        <end position="195"/>
    </location>
</feature>
<feature type="compositionally biased region" description="Low complexity" evidence="1">
    <location>
        <begin position="175"/>
        <end position="185"/>
    </location>
</feature>
<evidence type="ECO:0000313" key="3">
    <source>
        <dbReference type="Proteomes" id="UP001140562"/>
    </source>
</evidence>
<comment type="caution">
    <text evidence="2">The sequence shown here is derived from an EMBL/GenBank/DDBJ whole genome shotgun (WGS) entry which is preliminary data.</text>
</comment>
<keyword evidence="3" id="KW-1185">Reference proteome</keyword>
<proteinExistence type="predicted"/>
<accession>A0A9W9BY28</accession>